<dbReference type="PANTHER" id="PTHR34001:SF3">
    <property type="entry name" value="BLL7405 PROTEIN"/>
    <property type="match status" value="1"/>
</dbReference>
<dbReference type="SUPFAM" id="SSF56925">
    <property type="entry name" value="OMPA-like"/>
    <property type="match status" value="2"/>
</dbReference>
<keyword evidence="8" id="KW-1185">Reference proteome</keyword>
<evidence type="ECO:0000259" key="6">
    <source>
        <dbReference type="Pfam" id="PF13505"/>
    </source>
</evidence>
<evidence type="ECO:0000256" key="2">
    <source>
        <dbReference type="ARBA" id="ARBA00022729"/>
    </source>
</evidence>
<feature type="domain" description="Outer membrane protein beta-barrel" evidence="6">
    <location>
        <begin position="35"/>
        <end position="257"/>
    </location>
</feature>
<keyword evidence="2" id="KW-0732">Signal</keyword>
<feature type="domain" description="Outer membrane protein beta-barrel" evidence="6">
    <location>
        <begin position="291"/>
        <end position="514"/>
    </location>
</feature>
<accession>A0A2M8R867</accession>
<reference evidence="7 8" key="1">
    <citation type="submission" date="2017-11" db="EMBL/GenBank/DDBJ databases">
        <title>Bradyrhizobium forestalis sp. nov., an efficient nitrogen-fixing bacterium isolated from nodules of forest legume species in the Amazon.</title>
        <authorList>
            <person name="Costa E.M."/>
            <person name="Guimaraes A."/>
            <person name="Carvalho T.S."/>
            <person name="Rodrigues T.L."/>
            <person name="Ribeiro P.R.A."/>
            <person name="Lebbe L."/>
            <person name="Willems A."/>
            <person name="Moreira F.M.S."/>
        </authorList>
    </citation>
    <scope>NUCLEOTIDE SEQUENCE [LARGE SCALE GENOMIC DNA]</scope>
    <source>
        <strain evidence="7 8">INPA54B</strain>
    </source>
</reference>
<dbReference type="PANTHER" id="PTHR34001">
    <property type="entry name" value="BLL7405 PROTEIN"/>
    <property type="match status" value="1"/>
</dbReference>
<sequence length="518" mass="55663">MARYGFFDSICREWRRPQPDLGMMMQVIRIGLGAVILLASAFGASAADLPVKYKAPPPDPWSWSGLYGGVNAGYSFGRDTFDQAFAGGPQVQVGPGRVLPTGGIFGGQLGYNWQVGRWVLGLEGDAQWSGQRDSGCGGFECIQNFNAEVGAVRVRHELEWFTTARARLGLANAGYLLYVTGGGAWAGIRETATAQFDDSVASSTVRNTVAGWVFGGGIEGRLWQNWTVKFEYLHLDFSPTTTTTRIATGAGLLPFDVTNTVNSHVTDNIVRVGLNYRLFNTQATAPLPVDPAANAWRWTGVYGGLNGGYGVGNTSFREFKYFDPAVAPQPGELTHYISSFAPQKVSPQGALGGGQLGYNWQTGHVVLGVEGDAQWSGQKDTACAMSCFTAGGPIETVSQRFNWLATVRGRLGYADRGYLLFVTAGGAWAEVEETDVFSGAAVYTSNFKQTKGGWVAGGGVEAWLFGNWTGKIEYLHFDLGSIDHTFATTDPGFPTMGTRSTVRNDVIRVGVNYKLGGG</sequence>
<evidence type="ECO:0000313" key="7">
    <source>
        <dbReference type="EMBL" id="PJG54025.1"/>
    </source>
</evidence>
<dbReference type="InterPro" id="IPR011250">
    <property type="entry name" value="OMP/PagP_B-barrel"/>
</dbReference>
<dbReference type="InterPro" id="IPR027385">
    <property type="entry name" value="Beta-barrel_OMP"/>
</dbReference>
<evidence type="ECO:0000256" key="3">
    <source>
        <dbReference type="ARBA" id="ARBA00023136"/>
    </source>
</evidence>
<name>A0A2M8R867_9BRAD</name>
<evidence type="ECO:0000256" key="4">
    <source>
        <dbReference type="ARBA" id="ARBA00023237"/>
    </source>
</evidence>
<dbReference type="GO" id="GO:0009279">
    <property type="term" value="C:cell outer membrane"/>
    <property type="evidence" value="ECO:0007669"/>
    <property type="project" value="UniProtKB-SubCell"/>
</dbReference>
<dbReference type="Gene3D" id="2.40.160.20">
    <property type="match status" value="2"/>
</dbReference>
<evidence type="ECO:0000256" key="1">
    <source>
        <dbReference type="ARBA" id="ARBA00004442"/>
    </source>
</evidence>
<evidence type="ECO:0000256" key="5">
    <source>
        <dbReference type="ARBA" id="ARBA00038306"/>
    </source>
</evidence>
<comment type="caution">
    <text evidence="7">The sequence shown here is derived from an EMBL/GenBank/DDBJ whole genome shotgun (WGS) entry which is preliminary data.</text>
</comment>
<keyword evidence="3" id="KW-0472">Membrane</keyword>
<dbReference type="Proteomes" id="UP000231194">
    <property type="component" value="Unassembled WGS sequence"/>
</dbReference>
<organism evidence="7 8">
    <name type="scientific">Bradyrhizobium forestalis</name>
    <dbReference type="NCBI Taxonomy" id="1419263"/>
    <lineage>
        <taxon>Bacteria</taxon>
        <taxon>Pseudomonadati</taxon>
        <taxon>Pseudomonadota</taxon>
        <taxon>Alphaproteobacteria</taxon>
        <taxon>Hyphomicrobiales</taxon>
        <taxon>Nitrobacteraceae</taxon>
        <taxon>Bradyrhizobium</taxon>
    </lineage>
</organism>
<gene>
    <name evidence="7" type="ORF">CVM73_16525</name>
</gene>
<proteinExistence type="inferred from homology"/>
<dbReference type="Pfam" id="PF13505">
    <property type="entry name" value="OMP_b-brl"/>
    <property type="match status" value="2"/>
</dbReference>
<keyword evidence="4" id="KW-0998">Cell outer membrane</keyword>
<comment type="subcellular location">
    <subcellularLocation>
        <location evidence="1">Cell outer membrane</location>
    </subcellularLocation>
</comment>
<dbReference type="EMBL" id="PGVG01000012">
    <property type="protein sequence ID" value="PJG54025.1"/>
    <property type="molecule type" value="Genomic_DNA"/>
</dbReference>
<dbReference type="AlphaFoldDB" id="A0A2M8R867"/>
<comment type="similarity">
    <text evidence="5">Belongs to the Omp25/RopB family.</text>
</comment>
<evidence type="ECO:0000313" key="8">
    <source>
        <dbReference type="Proteomes" id="UP000231194"/>
    </source>
</evidence>
<protein>
    <recommendedName>
        <fullName evidence="6">Outer membrane protein beta-barrel domain-containing protein</fullName>
    </recommendedName>
</protein>
<dbReference type="InterPro" id="IPR051692">
    <property type="entry name" value="OMP-like"/>
</dbReference>